<dbReference type="AlphaFoldDB" id="A0A0E9SWB1"/>
<organism evidence="1">
    <name type="scientific">Anguilla anguilla</name>
    <name type="common">European freshwater eel</name>
    <name type="synonym">Muraena anguilla</name>
    <dbReference type="NCBI Taxonomy" id="7936"/>
    <lineage>
        <taxon>Eukaryota</taxon>
        <taxon>Metazoa</taxon>
        <taxon>Chordata</taxon>
        <taxon>Craniata</taxon>
        <taxon>Vertebrata</taxon>
        <taxon>Euteleostomi</taxon>
        <taxon>Actinopterygii</taxon>
        <taxon>Neopterygii</taxon>
        <taxon>Teleostei</taxon>
        <taxon>Anguilliformes</taxon>
        <taxon>Anguillidae</taxon>
        <taxon>Anguilla</taxon>
    </lineage>
</organism>
<accession>A0A0E9SWB1</accession>
<sequence>MTGNEVTSEHPLHYSTVPTFRRLTLVFCDT</sequence>
<protein>
    <submittedName>
        <fullName evidence="1">Uncharacterized protein</fullName>
    </submittedName>
</protein>
<proteinExistence type="predicted"/>
<reference evidence="1" key="2">
    <citation type="journal article" date="2015" name="Fish Shellfish Immunol.">
        <title>Early steps in the European eel (Anguilla anguilla)-Vibrio vulnificus interaction in the gills: Role of the RtxA13 toxin.</title>
        <authorList>
            <person name="Callol A."/>
            <person name="Pajuelo D."/>
            <person name="Ebbesson L."/>
            <person name="Teles M."/>
            <person name="MacKenzie S."/>
            <person name="Amaro C."/>
        </authorList>
    </citation>
    <scope>NUCLEOTIDE SEQUENCE</scope>
</reference>
<reference evidence="1" key="1">
    <citation type="submission" date="2014-11" db="EMBL/GenBank/DDBJ databases">
        <authorList>
            <person name="Amaro Gonzalez C."/>
        </authorList>
    </citation>
    <scope>NUCLEOTIDE SEQUENCE</scope>
</reference>
<name>A0A0E9SWB1_ANGAN</name>
<dbReference type="EMBL" id="GBXM01063637">
    <property type="protein sequence ID" value="JAH44940.1"/>
    <property type="molecule type" value="Transcribed_RNA"/>
</dbReference>
<evidence type="ECO:0000313" key="1">
    <source>
        <dbReference type="EMBL" id="JAH44940.1"/>
    </source>
</evidence>